<keyword evidence="1" id="KW-1133">Transmembrane helix</keyword>
<dbReference type="EMBL" id="LFIW01002512">
    <property type="protein sequence ID" value="KZL68188.1"/>
    <property type="molecule type" value="Genomic_DNA"/>
</dbReference>
<dbReference type="STRING" id="1573173.A0A166QPC7"/>
<comment type="caution">
    <text evidence="2">The sequence shown here is derived from an EMBL/GenBank/DDBJ whole genome shotgun (WGS) entry which is preliminary data.</text>
</comment>
<dbReference type="Proteomes" id="UP000076584">
    <property type="component" value="Unassembled WGS sequence"/>
</dbReference>
<dbReference type="AlphaFoldDB" id="A0A166QPC7"/>
<gene>
    <name evidence="2" type="ORF">CI238_08869</name>
</gene>
<organism evidence="2 3">
    <name type="scientific">Colletotrichum incanum</name>
    <name type="common">Soybean anthracnose fungus</name>
    <dbReference type="NCBI Taxonomy" id="1573173"/>
    <lineage>
        <taxon>Eukaryota</taxon>
        <taxon>Fungi</taxon>
        <taxon>Dikarya</taxon>
        <taxon>Ascomycota</taxon>
        <taxon>Pezizomycotina</taxon>
        <taxon>Sordariomycetes</taxon>
        <taxon>Hypocreomycetidae</taxon>
        <taxon>Glomerellales</taxon>
        <taxon>Glomerellaceae</taxon>
        <taxon>Colletotrichum</taxon>
        <taxon>Colletotrichum spaethianum species complex</taxon>
    </lineage>
</organism>
<feature type="transmembrane region" description="Helical" evidence="1">
    <location>
        <begin position="49"/>
        <end position="72"/>
    </location>
</feature>
<keyword evidence="3" id="KW-1185">Reference proteome</keyword>
<evidence type="ECO:0000313" key="2">
    <source>
        <dbReference type="EMBL" id="KZL68188.1"/>
    </source>
</evidence>
<proteinExistence type="predicted"/>
<sequence>MRLGSIDADESDISTSFSMPVFMLEDASVSIKNVKEIGKEQKETKTRDLVLGILTIVFAVIPFAGAAVQALGGAARIATAALIIGEAGNAAISIAEIVNDPLSAPFAILGMLVGAAGLRGGKIGTREAFREAATARTKLGPEQLALFSKEFVRKDGLVQKIVKSCPR</sequence>
<keyword evidence="1" id="KW-0812">Transmembrane</keyword>
<accession>A0A166QPC7</accession>
<evidence type="ECO:0000313" key="3">
    <source>
        <dbReference type="Proteomes" id="UP000076584"/>
    </source>
</evidence>
<evidence type="ECO:0000256" key="1">
    <source>
        <dbReference type="SAM" id="Phobius"/>
    </source>
</evidence>
<protein>
    <submittedName>
        <fullName evidence="2">Killer toxin alpha beta</fullName>
    </submittedName>
</protein>
<keyword evidence="1" id="KW-0472">Membrane</keyword>
<name>A0A166QPC7_COLIC</name>
<reference evidence="2 3" key="1">
    <citation type="submission" date="2015-06" db="EMBL/GenBank/DDBJ databases">
        <title>Survival trade-offs in plant roots during colonization by closely related pathogenic and mutualistic fungi.</title>
        <authorList>
            <person name="Hacquard S."/>
            <person name="Kracher B."/>
            <person name="Hiruma K."/>
            <person name="Weinman A."/>
            <person name="Muench P."/>
            <person name="Garrido Oter R."/>
            <person name="Ver Loren van Themaat E."/>
            <person name="Dallerey J.-F."/>
            <person name="Damm U."/>
            <person name="Henrissat B."/>
            <person name="Lespinet O."/>
            <person name="Thon M."/>
            <person name="Kemen E."/>
            <person name="McHardy A.C."/>
            <person name="Schulze-Lefert P."/>
            <person name="O'Connell R.J."/>
        </authorList>
    </citation>
    <scope>NUCLEOTIDE SEQUENCE [LARGE SCALE GENOMIC DNA]</scope>
    <source>
        <strain evidence="2 3">MAFF 238704</strain>
    </source>
</reference>